<protein>
    <submittedName>
        <fullName evidence="1">Uncharacterized protein</fullName>
    </submittedName>
</protein>
<dbReference type="AlphaFoldDB" id="A0A498P315"/>
<evidence type="ECO:0000313" key="1">
    <source>
        <dbReference type="EMBL" id="RXN38605.1"/>
    </source>
</evidence>
<dbReference type="EMBL" id="QBIY01004697">
    <property type="protein sequence ID" value="RXN38605.1"/>
    <property type="molecule type" value="Genomic_DNA"/>
</dbReference>
<keyword evidence="2" id="KW-1185">Reference proteome</keyword>
<proteinExistence type="predicted"/>
<dbReference type="Proteomes" id="UP000290572">
    <property type="component" value="Unassembled WGS sequence"/>
</dbReference>
<gene>
    <name evidence="1" type="ORF">ROHU_000972</name>
</gene>
<sequence>MQVMHDRGCGTENPVFCCHLVAAPPDIETYGRKNRFRTRFRVSHLLSRQMIHSEEATECAEACTATIFSSTGVNRASRTADLVDSGAAASGLAPLPASVVNWITVAWTRRHHVHARRTFTSVTAHTLTRRTSHVLNSEVLSGVFGDG</sequence>
<accession>A0A498P315</accession>
<evidence type="ECO:0000313" key="2">
    <source>
        <dbReference type="Proteomes" id="UP000290572"/>
    </source>
</evidence>
<comment type="caution">
    <text evidence="1">The sequence shown here is derived from an EMBL/GenBank/DDBJ whole genome shotgun (WGS) entry which is preliminary data.</text>
</comment>
<reference evidence="1 2" key="1">
    <citation type="submission" date="2018-03" db="EMBL/GenBank/DDBJ databases">
        <title>Draft genome sequence of Rohu Carp (Labeo rohita).</title>
        <authorList>
            <person name="Das P."/>
            <person name="Kushwaha B."/>
            <person name="Joshi C.G."/>
            <person name="Kumar D."/>
            <person name="Nagpure N.S."/>
            <person name="Sahoo L."/>
            <person name="Das S.P."/>
            <person name="Bit A."/>
            <person name="Patnaik S."/>
            <person name="Meher P.K."/>
            <person name="Jayasankar P."/>
            <person name="Koringa P.G."/>
            <person name="Patel N.V."/>
            <person name="Hinsu A.T."/>
            <person name="Kumar R."/>
            <person name="Pandey M."/>
            <person name="Agarwal S."/>
            <person name="Srivastava S."/>
            <person name="Singh M."/>
            <person name="Iquebal M.A."/>
            <person name="Jaiswal S."/>
            <person name="Angadi U.B."/>
            <person name="Kumar N."/>
            <person name="Raza M."/>
            <person name="Shah T.M."/>
            <person name="Rai A."/>
            <person name="Jena J.K."/>
        </authorList>
    </citation>
    <scope>NUCLEOTIDE SEQUENCE [LARGE SCALE GENOMIC DNA]</scope>
    <source>
        <strain evidence="1">DASCIFA01</strain>
        <tissue evidence="1">Testis</tissue>
    </source>
</reference>
<organism evidence="1 2">
    <name type="scientific">Labeo rohita</name>
    <name type="common">Indian major carp</name>
    <name type="synonym">Cyprinus rohita</name>
    <dbReference type="NCBI Taxonomy" id="84645"/>
    <lineage>
        <taxon>Eukaryota</taxon>
        <taxon>Metazoa</taxon>
        <taxon>Chordata</taxon>
        <taxon>Craniata</taxon>
        <taxon>Vertebrata</taxon>
        <taxon>Euteleostomi</taxon>
        <taxon>Actinopterygii</taxon>
        <taxon>Neopterygii</taxon>
        <taxon>Teleostei</taxon>
        <taxon>Ostariophysi</taxon>
        <taxon>Cypriniformes</taxon>
        <taxon>Cyprinidae</taxon>
        <taxon>Labeoninae</taxon>
        <taxon>Labeonini</taxon>
        <taxon>Labeo</taxon>
    </lineage>
</organism>
<name>A0A498P315_LABRO</name>